<sequence>MSNEIIPSKYRDEVSSNRKLINTTVSLAVSSSYKRDVYSQLLSIRCQIPFNNNTSPALTFDVSPYQTEQYKC</sequence>
<dbReference type="AlphaFoldDB" id="A0A1I7XV81"/>
<protein>
    <submittedName>
        <fullName evidence="2">ZP domain-containing protein</fullName>
    </submittedName>
</protein>
<accession>A0A1I7XV81</accession>
<keyword evidence="1" id="KW-1185">Reference proteome</keyword>
<evidence type="ECO:0000313" key="2">
    <source>
        <dbReference type="WBParaSite" id="Hba_21247"/>
    </source>
</evidence>
<name>A0A1I7XV81_HETBA</name>
<organism evidence="1 2">
    <name type="scientific">Heterorhabditis bacteriophora</name>
    <name type="common">Entomopathogenic nematode worm</name>
    <dbReference type="NCBI Taxonomy" id="37862"/>
    <lineage>
        <taxon>Eukaryota</taxon>
        <taxon>Metazoa</taxon>
        <taxon>Ecdysozoa</taxon>
        <taxon>Nematoda</taxon>
        <taxon>Chromadorea</taxon>
        <taxon>Rhabditida</taxon>
        <taxon>Rhabditina</taxon>
        <taxon>Rhabditomorpha</taxon>
        <taxon>Strongyloidea</taxon>
        <taxon>Heterorhabditidae</taxon>
        <taxon>Heterorhabditis</taxon>
    </lineage>
</organism>
<proteinExistence type="predicted"/>
<evidence type="ECO:0000313" key="1">
    <source>
        <dbReference type="Proteomes" id="UP000095283"/>
    </source>
</evidence>
<reference evidence="2" key="1">
    <citation type="submission" date="2016-11" db="UniProtKB">
        <authorList>
            <consortium name="WormBaseParasite"/>
        </authorList>
    </citation>
    <scope>IDENTIFICATION</scope>
</reference>
<dbReference type="Proteomes" id="UP000095283">
    <property type="component" value="Unplaced"/>
</dbReference>
<dbReference type="WBParaSite" id="Hba_21247">
    <property type="protein sequence ID" value="Hba_21247"/>
    <property type="gene ID" value="Hba_21247"/>
</dbReference>